<evidence type="ECO:0000313" key="2">
    <source>
        <dbReference type="Proteomes" id="UP000789702"/>
    </source>
</evidence>
<accession>A0ACA9K8F8</accession>
<keyword evidence="2" id="KW-1185">Reference proteome</keyword>
<feature type="non-terminal residue" evidence="1">
    <location>
        <position position="1"/>
    </location>
</feature>
<dbReference type="Proteomes" id="UP000789702">
    <property type="component" value="Unassembled WGS sequence"/>
</dbReference>
<comment type="caution">
    <text evidence="1">The sequence shown here is derived from an EMBL/GenBank/DDBJ whole genome shotgun (WGS) entry which is preliminary data.</text>
</comment>
<name>A0ACA9K8F8_9GLOM</name>
<sequence>NEDGTDDLKKFSNQSQKFIKMAYIYGDNIIVHLKKEYFAKSKRITNCCLLFDMKNFVQINNGHYNFTLLLAIIDTNRLREKYLPMQSLQHNLSPI</sequence>
<proteinExistence type="predicted"/>
<protein>
    <submittedName>
        <fullName evidence="1">3289_t:CDS:1</fullName>
    </submittedName>
</protein>
<evidence type="ECO:0000313" key="1">
    <source>
        <dbReference type="EMBL" id="CAG8459233.1"/>
    </source>
</evidence>
<gene>
    <name evidence="1" type="ORF">DHETER_LOCUS1202</name>
</gene>
<dbReference type="EMBL" id="CAJVPU010000691">
    <property type="protein sequence ID" value="CAG8459233.1"/>
    <property type="molecule type" value="Genomic_DNA"/>
</dbReference>
<organism evidence="1 2">
    <name type="scientific">Dentiscutata heterogama</name>
    <dbReference type="NCBI Taxonomy" id="1316150"/>
    <lineage>
        <taxon>Eukaryota</taxon>
        <taxon>Fungi</taxon>
        <taxon>Fungi incertae sedis</taxon>
        <taxon>Mucoromycota</taxon>
        <taxon>Glomeromycotina</taxon>
        <taxon>Glomeromycetes</taxon>
        <taxon>Diversisporales</taxon>
        <taxon>Gigasporaceae</taxon>
        <taxon>Dentiscutata</taxon>
    </lineage>
</organism>
<reference evidence="1" key="1">
    <citation type="submission" date="2021-06" db="EMBL/GenBank/DDBJ databases">
        <authorList>
            <person name="Kallberg Y."/>
            <person name="Tangrot J."/>
            <person name="Rosling A."/>
        </authorList>
    </citation>
    <scope>NUCLEOTIDE SEQUENCE</scope>
    <source>
        <strain evidence="1">IL203A</strain>
    </source>
</reference>